<sequence>MAKPSTPSRALRNAPQRKEHRYIDALISDDFGRPSKLTIQSANSFAKKKLDAASQSLQLRNEQQQKKARRIEVRDWRNAERYIAAELRDSDRRSRALWRSLNTKVRPDQKVRHTPPRERKRAWPFASVALPRYDGPVIDRNRQRGVFMRMRYYSRKTAKAGVSQRVALYCYHGAELDEDGDPYVATNVGYSIEEALCGFDHLEQINWSAQKNAKLLMHGILAVDHRQSPDEMMACGVRWAEGALGRFDLPYLVTLHAPPPDGDQRNWHLHILWSYRPMVRTGDHEWDVGAMLRTDLDNPKAMKAFREMFAAVMTEMSYEAGQNQVWTAKSNADRGLPHEPQVHLGGAKTNMARDGEYVAENEDNHERVLRSKAAAIDDALRHADAVLTNAQIVARALTRRFARLPMLSMPVPQRAASALTSVNTEIYSVAPPLSMKTIDVPAVPPIRPEATRLVGSMPVRERNIARRSTAAVSLSGCPAATPRPARIEIANLRNWRLPPLASNREPNVKLPAIAKSATMSKVPFPTQALLLRSVYKRDQSIEPPRPVRPIVPQLSEFATSWTRPDFADPDILERVLARNDAERKRDEKRRNREEETSVRAAQAAEAAASQQATTQPQPTEPRAGTSNSRKNAWHLARAKRLKAMIESDEAERPVDGALRQPGRAIERPGEKREDKNPSSQSPFPRWPGQGVSE</sequence>
<dbReference type="AlphaFoldDB" id="A0A142W0X0"/>
<protein>
    <recommendedName>
        <fullName evidence="5">MobA/MobL protein domain-containing protein</fullName>
    </recommendedName>
</protein>
<proteinExistence type="predicted"/>
<evidence type="ECO:0008006" key="5">
    <source>
        <dbReference type="Google" id="ProtNLM"/>
    </source>
</evidence>
<feature type="compositionally biased region" description="Low complexity" evidence="2">
    <location>
        <begin position="599"/>
        <end position="623"/>
    </location>
</feature>
<accession>A0A142W0X0</accession>
<reference evidence="3 4" key="2">
    <citation type="journal article" date="2016" name="Genome Announc.">
        <title>Complete Genome Sequence of Sphingopyxis terrae Strain 203-1 (NBRC 111660), a Polyethylene Glycol Degrader.</title>
        <authorList>
            <person name="Ohtsubo Y."/>
            <person name="Nonoyama S."/>
            <person name="Nagata Y."/>
            <person name="Numata M."/>
            <person name="Tsuchikane K."/>
            <person name="Hosoyama A."/>
            <person name="Yamazoe A."/>
            <person name="Tsuda M."/>
            <person name="Fujita N."/>
            <person name="Kawai F."/>
        </authorList>
    </citation>
    <scope>NUCLEOTIDE SEQUENCE [LARGE SCALE GENOMIC DNA]</scope>
    <source>
        <strain evidence="3 4">203-1</strain>
    </source>
</reference>
<dbReference type="Gene3D" id="3.30.930.30">
    <property type="match status" value="1"/>
</dbReference>
<dbReference type="Proteomes" id="UP000076234">
    <property type="component" value="Chromosome"/>
</dbReference>
<reference evidence="4" key="1">
    <citation type="submission" date="2015-11" db="EMBL/GenBank/DDBJ databases">
        <title>Complete genome sequence of a polyethylene glycol-degrading strain Sphingopyxis terrae strain 203-1 (NBRC 15098).</title>
        <authorList>
            <person name="Yoshiyuki O."/>
            <person name="Shouta N."/>
            <person name="Nagata Y."/>
            <person name="Numata M."/>
            <person name="Tsuchikane K."/>
            <person name="Hosoyama A."/>
            <person name="Yamazoe A."/>
            <person name="Tsuda M."/>
            <person name="Fujita N."/>
            <person name="Kawai F."/>
        </authorList>
    </citation>
    <scope>NUCLEOTIDE SEQUENCE [LARGE SCALE GENOMIC DNA]</scope>
    <source>
        <strain evidence="4">203-1</strain>
    </source>
</reference>
<dbReference type="RefSeq" id="WP_162928357.1">
    <property type="nucleotide sequence ID" value="NZ_BCZQ01000045.1"/>
</dbReference>
<feature type="compositionally biased region" description="Basic and acidic residues" evidence="2">
    <location>
        <begin position="581"/>
        <end position="597"/>
    </location>
</feature>
<dbReference type="EMBL" id="CP013342">
    <property type="protein sequence ID" value="AMU95175.1"/>
    <property type="molecule type" value="Genomic_DNA"/>
</dbReference>
<evidence type="ECO:0000256" key="1">
    <source>
        <dbReference type="SAM" id="Coils"/>
    </source>
</evidence>
<feature type="region of interest" description="Disordered" evidence="2">
    <location>
        <begin position="581"/>
        <end position="693"/>
    </location>
</feature>
<feature type="coiled-coil region" evidence="1">
    <location>
        <begin position="47"/>
        <end position="74"/>
    </location>
</feature>
<organism evidence="3 4">
    <name type="scientific">Sphingopyxis terrae subsp. terrae NBRC 15098</name>
    <dbReference type="NCBI Taxonomy" id="1219058"/>
    <lineage>
        <taxon>Bacteria</taxon>
        <taxon>Pseudomonadati</taxon>
        <taxon>Pseudomonadota</taxon>
        <taxon>Alphaproteobacteria</taxon>
        <taxon>Sphingomonadales</taxon>
        <taxon>Sphingomonadaceae</taxon>
        <taxon>Sphingopyxis</taxon>
    </lineage>
</organism>
<dbReference type="STRING" id="1219058.AOA14_11215"/>
<name>A0A142W0X0_9SPHN</name>
<feature type="compositionally biased region" description="Basic and acidic residues" evidence="2">
    <location>
        <begin position="664"/>
        <end position="676"/>
    </location>
</feature>
<evidence type="ECO:0000313" key="4">
    <source>
        <dbReference type="Proteomes" id="UP000076234"/>
    </source>
</evidence>
<keyword evidence="1" id="KW-0175">Coiled coil</keyword>
<gene>
    <name evidence="3" type="ORF">AOA14_11215</name>
</gene>
<evidence type="ECO:0000256" key="2">
    <source>
        <dbReference type="SAM" id="MobiDB-lite"/>
    </source>
</evidence>
<dbReference type="KEGG" id="ster:AOA14_11215"/>
<evidence type="ECO:0000313" key="3">
    <source>
        <dbReference type="EMBL" id="AMU95175.1"/>
    </source>
</evidence>